<dbReference type="InterPro" id="IPR006070">
    <property type="entry name" value="Sua5-like_dom"/>
</dbReference>
<name>A0ABP3YR92_9PSEU</name>
<dbReference type="Gene3D" id="3.90.870.10">
    <property type="entry name" value="DHBP synthase"/>
    <property type="match status" value="1"/>
</dbReference>
<protein>
    <recommendedName>
        <fullName evidence="1">YrdC-like domain-containing protein</fullName>
    </recommendedName>
</protein>
<dbReference type="RefSeq" id="WP_343945455.1">
    <property type="nucleotide sequence ID" value="NZ_BAAAHP010000209.1"/>
</dbReference>
<gene>
    <name evidence="2" type="ORF">GCM10009559_64160</name>
</gene>
<comment type="caution">
    <text evidence="2">The sequence shown here is derived from an EMBL/GenBank/DDBJ whole genome shotgun (WGS) entry which is preliminary data.</text>
</comment>
<evidence type="ECO:0000259" key="1">
    <source>
        <dbReference type="PROSITE" id="PS51163"/>
    </source>
</evidence>
<dbReference type="Proteomes" id="UP001499967">
    <property type="component" value="Unassembled WGS sequence"/>
</dbReference>
<sequence>MGRPDVPGDAKTVVDTLESGGIAIMPGNVGYALGATTPEALRTSFRTKGRAAHKRHALLGSWYMHEEIHVLDPAARAVVATLVLDYGLPLGVVAPFRRDHPVVRRIDDETLAASTVGDTLAMLVNNGPFHDECARLSVERTVPLLGSSANLTGTGTKFRVEDIQQPILDIADVVIDYGLRPFHHYRRSSTMIDFSTMQVIRIGSFYDVISEALQRHFGIALPEDPGFDTLPSGHLRDAG</sequence>
<organism evidence="2 3">
    <name type="scientific">Pseudonocardia zijingensis</name>
    <dbReference type="NCBI Taxonomy" id="153376"/>
    <lineage>
        <taxon>Bacteria</taxon>
        <taxon>Bacillati</taxon>
        <taxon>Actinomycetota</taxon>
        <taxon>Actinomycetes</taxon>
        <taxon>Pseudonocardiales</taxon>
        <taxon>Pseudonocardiaceae</taxon>
        <taxon>Pseudonocardia</taxon>
    </lineage>
</organism>
<dbReference type="InterPro" id="IPR017945">
    <property type="entry name" value="DHBP_synth_RibB-like_a/b_dom"/>
</dbReference>
<dbReference type="PROSITE" id="PS51163">
    <property type="entry name" value="YRDC"/>
    <property type="match status" value="1"/>
</dbReference>
<reference evidence="3" key="1">
    <citation type="journal article" date="2019" name="Int. J. Syst. Evol. Microbiol.">
        <title>The Global Catalogue of Microorganisms (GCM) 10K type strain sequencing project: providing services to taxonomists for standard genome sequencing and annotation.</title>
        <authorList>
            <consortium name="The Broad Institute Genomics Platform"/>
            <consortium name="The Broad Institute Genome Sequencing Center for Infectious Disease"/>
            <person name="Wu L."/>
            <person name="Ma J."/>
        </authorList>
    </citation>
    <scope>NUCLEOTIDE SEQUENCE [LARGE SCALE GENOMIC DNA]</scope>
    <source>
        <strain evidence="3">JCM 11117</strain>
    </source>
</reference>
<evidence type="ECO:0000313" key="3">
    <source>
        <dbReference type="Proteomes" id="UP001499967"/>
    </source>
</evidence>
<dbReference type="EMBL" id="BAAAHP010000209">
    <property type="protein sequence ID" value="GAA0899522.1"/>
    <property type="molecule type" value="Genomic_DNA"/>
</dbReference>
<dbReference type="Pfam" id="PF01300">
    <property type="entry name" value="Sua5_yciO_yrdC"/>
    <property type="match status" value="1"/>
</dbReference>
<accession>A0ABP3YR92</accession>
<proteinExistence type="predicted"/>
<feature type="domain" description="YrdC-like" evidence="1">
    <location>
        <begin position="7"/>
        <end position="205"/>
    </location>
</feature>
<dbReference type="SUPFAM" id="SSF55821">
    <property type="entry name" value="YrdC/RibB"/>
    <property type="match status" value="1"/>
</dbReference>
<evidence type="ECO:0000313" key="2">
    <source>
        <dbReference type="EMBL" id="GAA0899522.1"/>
    </source>
</evidence>
<keyword evidence="3" id="KW-1185">Reference proteome</keyword>